<evidence type="ECO:0000256" key="1">
    <source>
        <dbReference type="ARBA" id="ARBA00010394"/>
    </source>
</evidence>
<dbReference type="PROSITE" id="PS50176">
    <property type="entry name" value="ARM_REPEAT"/>
    <property type="match status" value="2"/>
</dbReference>
<dbReference type="SUPFAM" id="SSF48371">
    <property type="entry name" value="ARM repeat"/>
    <property type="match status" value="1"/>
</dbReference>
<dbReference type="ExpressionAtlas" id="A0A2K3PE24">
    <property type="expression patterns" value="baseline"/>
</dbReference>
<reference evidence="9 10" key="1">
    <citation type="journal article" date="2014" name="Am. J. Bot.">
        <title>Genome assembly and annotation for red clover (Trifolium pratense; Fabaceae).</title>
        <authorList>
            <person name="Istvanek J."/>
            <person name="Jaros M."/>
            <person name="Krenek A."/>
            <person name="Repkova J."/>
        </authorList>
    </citation>
    <scope>NUCLEOTIDE SEQUENCE [LARGE SCALE GENOMIC DNA]</scope>
    <source>
        <strain evidence="10">cv. Tatra</strain>
        <tissue evidence="9">Young leaves</tissue>
    </source>
</reference>
<evidence type="ECO:0000256" key="5">
    <source>
        <dbReference type="PIRNR" id="PIRNR005673"/>
    </source>
</evidence>
<comment type="similarity">
    <text evidence="1 5">Belongs to the importin alpha family.</text>
</comment>
<keyword evidence="2 5" id="KW-0813">Transport</keyword>
<evidence type="ECO:0000256" key="3">
    <source>
        <dbReference type="ARBA" id="ARBA00022737"/>
    </source>
</evidence>
<dbReference type="InterPro" id="IPR024931">
    <property type="entry name" value="Importin_alpha"/>
</dbReference>
<feature type="repeat" description="ARM" evidence="6">
    <location>
        <begin position="158"/>
        <end position="201"/>
    </location>
</feature>
<evidence type="ECO:0000259" key="8">
    <source>
        <dbReference type="Pfam" id="PF01749"/>
    </source>
</evidence>
<evidence type="ECO:0000256" key="2">
    <source>
        <dbReference type="ARBA" id="ARBA00022448"/>
    </source>
</evidence>
<evidence type="ECO:0000256" key="4">
    <source>
        <dbReference type="ARBA" id="ARBA00022927"/>
    </source>
</evidence>
<dbReference type="AlphaFoldDB" id="A0A2K3PE24"/>
<dbReference type="InterPro" id="IPR032413">
    <property type="entry name" value="Arm_3"/>
</dbReference>
<sequence length="561" mass="61996">MSLQHDTQRKKGYKSTGRRRREDGIFIVRKNKRQDSLSKRRKLVRQDISSPLIDDSPPSTIYIPVRVRYVMQRLKHGLIPITFSDIIGKNHIGIGGGGAMDLNLQNHDVLVSQLQTIRTMTLTLLSDNPAAQLEAATQFGTLLSKGYIPLIDKVIRAGVVPRFVKFLTREDMPQLQFMAAWTLTNIAAGLSEHTRIVIDHGAVPLLVQLMSSSNDDIKEQTLWALGNIAGDSPSASDHVLNDGALLPLLSLLWNPSTTKKSIWNIAKWAFLNLCRGKSLPTLYEQIRPALPALRELLLMHDEEFVLYACQILSCITQNGSSEMVQAVVEANVCPRLVELLLFPTSKVIVPALQILGDIASGDDAQTQVLINSGALHCLKFLLTQSDKIILEETCLAISNITAGNSAQLQAVLDADLITPLVCLTKAEFNVRNEAVWAISNATHGTPEQIRSLACKGCIEALCDLLISTDPSILTVCLNGLRNILKAGEINKQKGLYNNRVNIYAQMVEECGGLDKIVSLQSYDNNDIYKKAVEVLEKYFPEDLEMVDEENHSSNVDGTLQQ</sequence>
<dbReference type="PANTHER" id="PTHR23316">
    <property type="entry name" value="IMPORTIN ALPHA"/>
    <property type="match status" value="1"/>
</dbReference>
<comment type="caution">
    <text evidence="9">The sequence shown here is derived from an EMBL/GenBank/DDBJ whole genome shotgun (WGS) entry which is preliminary data.</text>
</comment>
<dbReference type="InterPro" id="IPR016024">
    <property type="entry name" value="ARM-type_fold"/>
</dbReference>
<dbReference type="Pfam" id="PF00514">
    <property type="entry name" value="Arm"/>
    <property type="match status" value="4"/>
</dbReference>
<evidence type="ECO:0000256" key="7">
    <source>
        <dbReference type="SAM" id="MobiDB-lite"/>
    </source>
</evidence>
<feature type="repeat" description="ARM" evidence="6">
    <location>
        <begin position="201"/>
        <end position="229"/>
    </location>
</feature>
<dbReference type="InterPro" id="IPR002652">
    <property type="entry name" value="Importin-a_IBB"/>
</dbReference>
<name>A0A2K3PE24_TRIPR</name>
<feature type="compositionally biased region" description="Basic residues" evidence="7">
    <location>
        <begin position="8"/>
        <end position="19"/>
    </location>
</feature>
<keyword evidence="4 5" id="KW-0653">Protein transport</keyword>
<reference evidence="9 10" key="2">
    <citation type="journal article" date="2017" name="Front. Plant Sci.">
        <title>Gene Classification and Mining of Molecular Markers Useful in Red Clover (Trifolium pratense) Breeding.</title>
        <authorList>
            <person name="Istvanek J."/>
            <person name="Dluhosova J."/>
            <person name="Dluhos P."/>
            <person name="Patkova L."/>
            <person name="Nedelnik J."/>
            <person name="Repkova J."/>
        </authorList>
    </citation>
    <scope>NUCLEOTIDE SEQUENCE [LARGE SCALE GENOMIC DNA]</scope>
    <source>
        <strain evidence="10">cv. Tatra</strain>
        <tissue evidence="9">Young leaves</tissue>
    </source>
</reference>
<dbReference type="GO" id="GO:0006606">
    <property type="term" value="P:protein import into nucleus"/>
    <property type="evidence" value="ECO:0007669"/>
    <property type="project" value="InterPro"/>
</dbReference>
<dbReference type="PIRSF" id="PIRSF005673">
    <property type="entry name" value="Importin_alpha"/>
    <property type="match status" value="1"/>
</dbReference>
<dbReference type="EMBL" id="ASHM01006162">
    <property type="protein sequence ID" value="PNY13558.1"/>
    <property type="molecule type" value="Genomic_DNA"/>
</dbReference>
<dbReference type="Proteomes" id="UP000236291">
    <property type="component" value="Unassembled WGS sequence"/>
</dbReference>
<dbReference type="Pfam" id="PF01749">
    <property type="entry name" value="IBB"/>
    <property type="match status" value="1"/>
</dbReference>
<dbReference type="SMART" id="SM00185">
    <property type="entry name" value="ARM"/>
    <property type="match status" value="8"/>
</dbReference>
<gene>
    <name evidence="9" type="ORF">L195_g010216</name>
</gene>
<accession>A0A2K3PE24</accession>
<dbReference type="InterPro" id="IPR011989">
    <property type="entry name" value="ARM-like"/>
</dbReference>
<dbReference type="Gene3D" id="1.25.10.10">
    <property type="entry name" value="Leucine-rich Repeat Variant"/>
    <property type="match status" value="1"/>
</dbReference>
<keyword evidence="3" id="KW-0677">Repeat</keyword>
<dbReference type="InterPro" id="IPR000225">
    <property type="entry name" value="Armadillo"/>
</dbReference>
<evidence type="ECO:0000313" key="9">
    <source>
        <dbReference type="EMBL" id="PNY13558.1"/>
    </source>
</evidence>
<dbReference type="GO" id="GO:0005737">
    <property type="term" value="C:cytoplasm"/>
    <property type="evidence" value="ECO:0007669"/>
    <property type="project" value="InterPro"/>
</dbReference>
<evidence type="ECO:0000256" key="6">
    <source>
        <dbReference type="PROSITE-ProRule" id="PRU00259"/>
    </source>
</evidence>
<feature type="region of interest" description="Disordered" evidence="7">
    <location>
        <begin position="1"/>
        <end position="24"/>
    </location>
</feature>
<feature type="domain" description="IBB" evidence="8">
    <location>
        <begin position="9"/>
        <end position="45"/>
    </location>
</feature>
<proteinExistence type="inferred from homology"/>
<dbReference type="GO" id="GO:0061608">
    <property type="term" value="F:nuclear import signal receptor activity"/>
    <property type="evidence" value="ECO:0007669"/>
    <property type="project" value="InterPro"/>
</dbReference>
<organism evidence="9 10">
    <name type="scientific">Trifolium pratense</name>
    <name type="common">Red clover</name>
    <dbReference type="NCBI Taxonomy" id="57577"/>
    <lineage>
        <taxon>Eukaryota</taxon>
        <taxon>Viridiplantae</taxon>
        <taxon>Streptophyta</taxon>
        <taxon>Embryophyta</taxon>
        <taxon>Tracheophyta</taxon>
        <taxon>Spermatophyta</taxon>
        <taxon>Magnoliopsida</taxon>
        <taxon>eudicotyledons</taxon>
        <taxon>Gunneridae</taxon>
        <taxon>Pentapetalae</taxon>
        <taxon>rosids</taxon>
        <taxon>fabids</taxon>
        <taxon>Fabales</taxon>
        <taxon>Fabaceae</taxon>
        <taxon>Papilionoideae</taxon>
        <taxon>50 kb inversion clade</taxon>
        <taxon>NPAAA clade</taxon>
        <taxon>Hologalegina</taxon>
        <taxon>IRL clade</taxon>
        <taxon>Trifolieae</taxon>
        <taxon>Trifolium</taxon>
    </lineage>
</organism>
<evidence type="ECO:0000313" key="10">
    <source>
        <dbReference type="Proteomes" id="UP000236291"/>
    </source>
</evidence>
<dbReference type="STRING" id="57577.A0A2K3PE24"/>
<dbReference type="Pfam" id="PF16186">
    <property type="entry name" value="Arm_3"/>
    <property type="match status" value="1"/>
</dbReference>
<protein>
    <recommendedName>
        <fullName evidence="5">Importin subunit alpha</fullName>
    </recommendedName>
</protein>